<evidence type="ECO:0000256" key="10">
    <source>
        <dbReference type="ARBA" id="ARBA00023136"/>
    </source>
</evidence>
<feature type="domain" description="PTS EIIB type-1" evidence="14">
    <location>
        <begin position="541"/>
        <end position="616"/>
    </location>
</feature>
<evidence type="ECO:0000256" key="12">
    <source>
        <dbReference type="SAM" id="MobiDB-lite"/>
    </source>
</evidence>
<keyword evidence="17" id="KW-1185">Reference proteome</keyword>
<comment type="subcellular location">
    <subcellularLocation>
        <location evidence="1">Cell membrane</location>
        <topology evidence="1">Multi-pass membrane protein</topology>
    </subcellularLocation>
</comment>
<dbReference type="InterPro" id="IPR013013">
    <property type="entry name" value="PTS_EIIC_1"/>
</dbReference>
<feature type="active site" description="Phosphocysteine intermediate; for EIIB activity" evidence="11">
    <location>
        <position position="455"/>
    </location>
</feature>
<dbReference type="PROSITE" id="PS51103">
    <property type="entry name" value="PTS_EIIC_TYPE_1"/>
    <property type="match status" value="1"/>
</dbReference>
<dbReference type="GO" id="GO:0090563">
    <property type="term" value="F:protein-phosphocysteine-sugar phosphotransferase activity"/>
    <property type="evidence" value="ECO:0007669"/>
    <property type="project" value="TreeGrafter"/>
</dbReference>
<dbReference type="GO" id="GO:0019866">
    <property type="term" value="C:organelle inner membrane"/>
    <property type="evidence" value="ECO:0007669"/>
    <property type="project" value="InterPro"/>
</dbReference>
<evidence type="ECO:0000256" key="7">
    <source>
        <dbReference type="ARBA" id="ARBA00022692"/>
    </source>
</evidence>
<dbReference type="GO" id="GO:0005886">
    <property type="term" value="C:plasma membrane"/>
    <property type="evidence" value="ECO:0007669"/>
    <property type="project" value="UniProtKB-SubCell"/>
</dbReference>
<dbReference type="InterPro" id="IPR003352">
    <property type="entry name" value="PTS_EIIC"/>
</dbReference>
<evidence type="ECO:0000256" key="8">
    <source>
        <dbReference type="ARBA" id="ARBA00022777"/>
    </source>
</evidence>
<name>A0A970B6E2_9GAMM</name>
<evidence type="ECO:0000313" key="16">
    <source>
        <dbReference type="EMBL" id="NKF22535.1"/>
    </source>
</evidence>
<feature type="transmembrane region" description="Helical" evidence="13">
    <location>
        <begin position="91"/>
        <end position="109"/>
    </location>
</feature>
<keyword evidence="10 13" id="KW-0472">Membrane</keyword>
<dbReference type="PANTHER" id="PTHR30009:SF4">
    <property type="entry name" value="PTS SYSTEM N-ACETYLGLUCOSAMINE-SPECIFIC EIICBA COMPONENT"/>
    <property type="match status" value="1"/>
</dbReference>
<evidence type="ECO:0000259" key="15">
    <source>
        <dbReference type="PROSITE" id="PS51103"/>
    </source>
</evidence>
<dbReference type="GO" id="GO:0015764">
    <property type="term" value="P:N-acetylglucosamine transport"/>
    <property type="evidence" value="ECO:0007669"/>
    <property type="project" value="TreeGrafter"/>
</dbReference>
<feature type="domain" description="PTS EIIC type-1" evidence="15">
    <location>
        <begin position="44"/>
        <end position="411"/>
    </location>
</feature>
<dbReference type="InterPro" id="IPR050429">
    <property type="entry name" value="PTS_Glucose_EIICBA"/>
</dbReference>
<evidence type="ECO:0000256" key="5">
    <source>
        <dbReference type="ARBA" id="ARBA00022679"/>
    </source>
</evidence>
<keyword evidence="3" id="KW-1003">Cell membrane</keyword>
<feature type="domain" description="PTS EIIB type-1" evidence="14">
    <location>
        <begin position="433"/>
        <end position="515"/>
    </location>
</feature>
<dbReference type="Gene3D" id="3.30.1360.60">
    <property type="entry name" value="Glucose permease domain IIB"/>
    <property type="match status" value="2"/>
</dbReference>
<evidence type="ECO:0000256" key="2">
    <source>
        <dbReference type="ARBA" id="ARBA00022448"/>
    </source>
</evidence>
<dbReference type="InterPro" id="IPR018113">
    <property type="entry name" value="PTrfase_EIIB_Cys"/>
</dbReference>
<dbReference type="Pfam" id="PF00367">
    <property type="entry name" value="PTS_EIIB"/>
    <property type="match status" value="2"/>
</dbReference>
<accession>A0A970B6E2</accession>
<feature type="transmembrane region" description="Helical" evidence="13">
    <location>
        <begin position="53"/>
        <end position="71"/>
    </location>
</feature>
<dbReference type="NCBIfam" id="TIGR00826">
    <property type="entry name" value="EIIB_glc"/>
    <property type="match status" value="1"/>
</dbReference>
<feature type="transmembrane region" description="Helical" evidence="13">
    <location>
        <begin position="269"/>
        <end position="291"/>
    </location>
</feature>
<organism evidence="16 17">
    <name type="scientific">Solimonas marina</name>
    <dbReference type="NCBI Taxonomy" id="2714601"/>
    <lineage>
        <taxon>Bacteria</taxon>
        <taxon>Pseudomonadati</taxon>
        <taxon>Pseudomonadota</taxon>
        <taxon>Gammaproteobacteria</taxon>
        <taxon>Nevskiales</taxon>
        <taxon>Nevskiaceae</taxon>
        <taxon>Solimonas</taxon>
    </lineage>
</organism>
<protein>
    <submittedName>
        <fullName evidence="16">PTS transporter subunit EIIC</fullName>
    </submittedName>
</protein>
<dbReference type="InterPro" id="IPR036878">
    <property type="entry name" value="Glu_permease_IIB"/>
</dbReference>
<evidence type="ECO:0000259" key="14">
    <source>
        <dbReference type="PROSITE" id="PS51098"/>
    </source>
</evidence>
<feature type="transmembrane region" description="Helical" evidence="13">
    <location>
        <begin position="207"/>
        <end position="227"/>
    </location>
</feature>
<dbReference type="GO" id="GO:0015572">
    <property type="term" value="F:N-acetylglucosamine transmembrane transporter activity"/>
    <property type="evidence" value="ECO:0007669"/>
    <property type="project" value="InterPro"/>
</dbReference>
<dbReference type="GO" id="GO:0009401">
    <property type="term" value="P:phosphoenolpyruvate-dependent sugar phosphotransferase system"/>
    <property type="evidence" value="ECO:0007669"/>
    <property type="project" value="UniProtKB-KW"/>
</dbReference>
<dbReference type="InterPro" id="IPR001996">
    <property type="entry name" value="PTS_IIB_1"/>
</dbReference>
<dbReference type="PANTHER" id="PTHR30009">
    <property type="entry name" value="CYTOCHROME C-TYPE SYNTHESIS PROTEIN AND PTS TRANSMEMBRANE COMPONENT"/>
    <property type="match status" value="1"/>
</dbReference>
<feature type="transmembrane region" description="Helical" evidence="13">
    <location>
        <begin position="175"/>
        <end position="195"/>
    </location>
</feature>
<evidence type="ECO:0000313" key="17">
    <source>
        <dbReference type="Proteomes" id="UP000653472"/>
    </source>
</evidence>
<proteinExistence type="predicted"/>
<sequence length="616" mass="64344">MRYASCWRSIRRPPSVAPPRPSGRPDRAADANAQAQGTGKHMSMKFFAPLQKIGRALMLPIAVLPVAGLMLRFGQPDLLGLGWLADAGNAVFGNLPLIFAIGVAVGFAIENNGVAGLAAVIGYLVLSAVLKAIDPHIDMGVLAGVIVGVVAGVLYNRFRDIRLPEYLAFFGGKRFVPIVTGLSCLLLGAVFGLIWPPVQSGIDHVGQWLVGAGSLGSFVYLVLNRLLLVAGLHHILNSLVWFVFGSFTDASGAVVNGDLHRFFAGDPSAGAFMTGFFPIMMFGLPAACLAMYHAAPRERRGQVAGMLFSMALTSFLTGVTEPIEFTFMFLAPGLYALHALLTGISGVVMSLLHVRLGFTFSAGAIDYVLSFGLASHPLLLWPVGAVFAGIYYTSFRWAIVRFGLKTPGREPDAVGAASAVPADADIEVPAGVTARAAAFLTALGGSGNLLVIDACTTRLRLTVRDVQRIDEPALRGLGARGVLRPSADALQVVLGPQADIVAGELRTAARALPDAVPLPAAAEAHPPSSVTNAGPVSMPPAVDAGAWLAALGGRDNLLSLVSAATTRLRVTLRDPARVDVDALRRLGVLGSVTAGDGLQLIVGRHAAHYAEALTGG</sequence>
<feature type="transmembrane region" description="Helical" evidence="13">
    <location>
        <begin position="325"/>
        <end position="349"/>
    </location>
</feature>
<keyword evidence="7 13" id="KW-0812">Transmembrane</keyword>
<keyword evidence="2" id="KW-0813">Transport</keyword>
<feature type="transmembrane region" description="Helical" evidence="13">
    <location>
        <begin position="379"/>
        <end position="399"/>
    </location>
</feature>
<dbReference type="NCBIfam" id="TIGR01998">
    <property type="entry name" value="PTS-II-BC-nag"/>
    <property type="match status" value="1"/>
</dbReference>
<dbReference type="GO" id="GO:0008982">
    <property type="term" value="F:protein-N(PI)-phosphohistidine-sugar phosphotransferase activity"/>
    <property type="evidence" value="ECO:0007669"/>
    <property type="project" value="InterPro"/>
</dbReference>
<evidence type="ECO:0000256" key="6">
    <source>
        <dbReference type="ARBA" id="ARBA00022683"/>
    </source>
</evidence>
<feature type="transmembrane region" description="Helical" evidence="13">
    <location>
        <begin position="114"/>
        <end position="133"/>
    </location>
</feature>
<evidence type="ECO:0000256" key="9">
    <source>
        <dbReference type="ARBA" id="ARBA00022989"/>
    </source>
</evidence>
<dbReference type="EMBL" id="JAAVXB010000004">
    <property type="protein sequence ID" value="NKF22535.1"/>
    <property type="molecule type" value="Genomic_DNA"/>
</dbReference>
<dbReference type="Proteomes" id="UP000653472">
    <property type="component" value="Unassembled WGS sequence"/>
</dbReference>
<evidence type="ECO:0000256" key="11">
    <source>
        <dbReference type="PROSITE-ProRule" id="PRU00421"/>
    </source>
</evidence>
<comment type="caution">
    <text evidence="16">The sequence shown here is derived from an EMBL/GenBank/DDBJ whole genome shotgun (WGS) entry which is preliminary data.</text>
</comment>
<keyword evidence="8" id="KW-0418">Kinase</keyword>
<feature type="region of interest" description="Disordered" evidence="12">
    <location>
        <begin position="1"/>
        <end position="37"/>
    </location>
</feature>
<evidence type="ECO:0000256" key="4">
    <source>
        <dbReference type="ARBA" id="ARBA00022597"/>
    </source>
</evidence>
<dbReference type="PROSITE" id="PS01035">
    <property type="entry name" value="PTS_EIIB_TYPE_1_CYS"/>
    <property type="match status" value="1"/>
</dbReference>
<evidence type="ECO:0000256" key="3">
    <source>
        <dbReference type="ARBA" id="ARBA00022475"/>
    </source>
</evidence>
<evidence type="ECO:0000256" key="1">
    <source>
        <dbReference type="ARBA" id="ARBA00004651"/>
    </source>
</evidence>
<feature type="transmembrane region" description="Helical" evidence="13">
    <location>
        <begin position="139"/>
        <end position="155"/>
    </location>
</feature>
<dbReference type="SUPFAM" id="SSF55604">
    <property type="entry name" value="Glucose permease domain IIB"/>
    <property type="match status" value="2"/>
</dbReference>
<feature type="transmembrane region" description="Helical" evidence="13">
    <location>
        <begin position="303"/>
        <end position="319"/>
    </location>
</feature>
<evidence type="ECO:0000256" key="13">
    <source>
        <dbReference type="SAM" id="Phobius"/>
    </source>
</evidence>
<comment type="caution">
    <text evidence="11">Lacks conserved residue(s) required for the propagation of feature annotation.</text>
</comment>
<gene>
    <name evidence="16" type="ORF">G7Y82_09405</name>
</gene>
<reference evidence="16" key="1">
    <citation type="submission" date="2020-03" db="EMBL/GenBank/DDBJ databases">
        <title>Solimonas marina sp. nov., isolated from deep seawater of the Pacific Ocean.</title>
        <authorList>
            <person name="Liu X."/>
            <person name="Lai Q."/>
            <person name="Sun F."/>
            <person name="Gai Y."/>
            <person name="Li G."/>
            <person name="Shao Z."/>
        </authorList>
    </citation>
    <scope>NUCLEOTIDE SEQUENCE</scope>
    <source>
        <strain evidence="16">C16B3</strain>
    </source>
</reference>
<dbReference type="PROSITE" id="PS51098">
    <property type="entry name" value="PTS_EIIB_TYPE_1"/>
    <property type="match status" value="2"/>
</dbReference>
<dbReference type="AlphaFoldDB" id="A0A970B6E2"/>
<dbReference type="InterPro" id="IPR010974">
    <property type="entry name" value="PTS_IIBC_nag"/>
</dbReference>
<dbReference type="GO" id="GO:0016301">
    <property type="term" value="F:kinase activity"/>
    <property type="evidence" value="ECO:0007669"/>
    <property type="project" value="UniProtKB-KW"/>
</dbReference>
<keyword evidence="9 13" id="KW-1133">Transmembrane helix</keyword>
<dbReference type="Pfam" id="PF02378">
    <property type="entry name" value="PTS_EIIC"/>
    <property type="match status" value="1"/>
</dbReference>
<keyword evidence="6" id="KW-0598">Phosphotransferase system</keyword>
<keyword evidence="4" id="KW-0762">Sugar transport</keyword>
<dbReference type="CDD" id="cd00212">
    <property type="entry name" value="PTS_IIB_glc"/>
    <property type="match status" value="1"/>
</dbReference>
<keyword evidence="5" id="KW-0808">Transferase</keyword>